<evidence type="ECO:0000256" key="1">
    <source>
        <dbReference type="SAM" id="SignalP"/>
    </source>
</evidence>
<evidence type="ECO:0008006" key="4">
    <source>
        <dbReference type="Google" id="ProtNLM"/>
    </source>
</evidence>
<evidence type="ECO:0000313" key="3">
    <source>
        <dbReference type="Proteomes" id="UP000002218"/>
    </source>
</evidence>
<dbReference type="InterPro" id="IPR006311">
    <property type="entry name" value="TAT_signal"/>
</dbReference>
<accession>C8XIZ6</accession>
<keyword evidence="3" id="KW-1185">Reference proteome</keyword>
<sequence length="304" mass="31939" precursor="true">MSPRSGPSRGRRTRRCAVLLVAATTVALGLTAGPTAPPAAAGLPDLQQVVDDEVMQASEQGIEQSVAVVDRATGAMVASAGGRDQYISESIVKLFTVAYYEVQNAGHPDPALSARLRTMIVESDDAIQSALWSTAIVPAMAARYGLSDTENGPRTDSQDWGWELITADDEATFLYRMANDPLVAPLLMDAMAHVQPVGADGFDQDFGLNALPGDHGSKQGWTDIGAGPPLQIHSVGWTDRYFVAILQTSDTADDDALRDQSTATATAILAAESGLSPGFLRLRAGVVDVAWSLVDAVTGTATGR</sequence>
<dbReference type="SUPFAM" id="SSF56601">
    <property type="entry name" value="beta-lactamase/transpeptidase-like"/>
    <property type="match status" value="1"/>
</dbReference>
<dbReference type="eggNOG" id="COG2367">
    <property type="taxonomic scope" value="Bacteria"/>
</dbReference>
<dbReference type="OrthoDB" id="4981298at2"/>
<proteinExistence type="predicted"/>
<organism evidence="2 3">
    <name type="scientific">Nakamurella multipartita (strain ATCC 700099 / DSM 44233 / CIP 104796 / JCM 9543 / NBRC 105858 / Y-104)</name>
    <name type="common">Microsphaera multipartita</name>
    <dbReference type="NCBI Taxonomy" id="479431"/>
    <lineage>
        <taxon>Bacteria</taxon>
        <taxon>Bacillati</taxon>
        <taxon>Actinomycetota</taxon>
        <taxon>Actinomycetes</taxon>
        <taxon>Nakamurellales</taxon>
        <taxon>Nakamurellaceae</taxon>
        <taxon>Nakamurella</taxon>
    </lineage>
</organism>
<dbReference type="EMBL" id="CP001737">
    <property type="protein sequence ID" value="ACV76583.1"/>
    <property type="molecule type" value="Genomic_DNA"/>
</dbReference>
<dbReference type="HOGENOM" id="CLU_914755_0_0_11"/>
<dbReference type="PROSITE" id="PS51318">
    <property type="entry name" value="TAT"/>
    <property type="match status" value="1"/>
</dbReference>
<reference evidence="3" key="1">
    <citation type="submission" date="2009-09" db="EMBL/GenBank/DDBJ databases">
        <title>The complete genome of Nakamurella multipartita DSM 44233.</title>
        <authorList>
            <consortium name="US DOE Joint Genome Institute (JGI-PGF)"/>
            <person name="Lucas S."/>
            <person name="Copeland A."/>
            <person name="Lapidus A."/>
            <person name="Glavina del Rio T."/>
            <person name="Dalin E."/>
            <person name="Tice H."/>
            <person name="Bruce D."/>
            <person name="Goodwin L."/>
            <person name="Pitluck S."/>
            <person name="Kyrpides N."/>
            <person name="Mavromatis K."/>
            <person name="Ivanova N."/>
            <person name="Ovchinnikova G."/>
            <person name="Sims D."/>
            <person name="Meincke L."/>
            <person name="Brettin T."/>
            <person name="Detter J.C."/>
            <person name="Han C."/>
            <person name="Larimer F."/>
            <person name="Land M."/>
            <person name="Hauser L."/>
            <person name="Markowitz V."/>
            <person name="Cheng J.-F."/>
            <person name="Hugenholtz P."/>
            <person name="Woyke T."/>
            <person name="Wu D."/>
            <person name="Klenk H.-P."/>
            <person name="Eisen J.A."/>
        </authorList>
    </citation>
    <scope>NUCLEOTIDE SEQUENCE [LARGE SCALE GENOMIC DNA]</scope>
    <source>
        <strain evidence="3">ATCC 700099 / DSM 44233 / CIP 104796 / JCM 9543 / NBRC 105858 / Y-104</strain>
    </source>
</reference>
<dbReference type="InterPro" id="IPR012338">
    <property type="entry name" value="Beta-lactam/transpept-like"/>
</dbReference>
<feature type="signal peptide" evidence="1">
    <location>
        <begin position="1"/>
        <end position="32"/>
    </location>
</feature>
<dbReference type="InParanoid" id="C8XIZ6"/>
<gene>
    <name evidence="2" type="ordered locus">Namu_0150</name>
</gene>
<dbReference type="Proteomes" id="UP000002218">
    <property type="component" value="Chromosome"/>
</dbReference>
<name>C8XIZ6_NAKMY</name>
<protein>
    <recommendedName>
        <fullName evidence="4">Beta-lactamase class A-like protein</fullName>
    </recommendedName>
</protein>
<evidence type="ECO:0000313" key="2">
    <source>
        <dbReference type="EMBL" id="ACV76583.1"/>
    </source>
</evidence>
<dbReference type="STRING" id="479431.Namu_0150"/>
<dbReference type="KEGG" id="nml:Namu_0150"/>
<dbReference type="Gene3D" id="3.40.710.10">
    <property type="entry name" value="DD-peptidase/beta-lactamase superfamily"/>
    <property type="match status" value="1"/>
</dbReference>
<reference evidence="2 3" key="2">
    <citation type="journal article" date="2010" name="Stand. Genomic Sci.">
        <title>Complete genome sequence of Nakamurella multipartita type strain (Y-104).</title>
        <authorList>
            <person name="Tice H."/>
            <person name="Mayilraj S."/>
            <person name="Sims D."/>
            <person name="Lapidus A."/>
            <person name="Nolan M."/>
            <person name="Lucas S."/>
            <person name="Glavina Del Rio T."/>
            <person name="Copeland A."/>
            <person name="Cheng J.F."/>
            <person name="Meincke L."/>
            <person name="Bruce D."/>
            <person name="Goodwin L."/>
            <person name="Pitluck S."/>
            <person name="Ivanova N."/>
            <person name="Mavromatis K."/>
            <person name="Ovchinnikova G."/>
            <person name="Pati A."/>
            <person name="Chen A."/>
            <person name="Palaniappan K."/>
            <person name="Land M."/>
            <person name="Hauser L."/>
            <person name="Chang Y.J."/>
            <person name="Jeffries C.D."/>
            <person name="Detter J.C."/>
            <person name="Brettin T."/>
            <person name="Rohde M."/>
            <person name="Goker M."/>
            <person name="Bristow J."/>
            <person name="Eisen J.A."/>
            <person name="Markowitz V."/>
            <person name="Hugenholtz P."/>
            <person name="Kyrpides N.C."/>
            <person name="Klenk H.P."/>
            <person name="Chen F."/>
        </authorList>
    </citation>
    <scope>NUCLEOTIDE SEQUENCE [LARGE SCALE GENOMIC DNA]</scope>
    <source>
        <strain evidence="3">ATCC 700099 / DSM 44233 / CIP 104796 / JCM 9543 / NBRC 105858 / Y-104</strain>
    </source>
</reference>
<feature type="chain" id="PRO_5038739168" description="Beta-lactamase class A-like protein" evidence="1">
    <location>
        <begin position="33"/>
        <end position="304"/>
    </location>
</feature>
<keyword evidence="1" id="KW-0732">Signal</keyword>
<dbReference type="RefSeq" id="WP_012814058.1">
    <property type="nucleotide sequence ID" value="NC_013235.1"/>
</dbReference>
<dbReference type="AlphaFoldDB" id="C8XIZ6"/>